<dbReference type="Proteomes" id="UP001152658">
    <property type="component" value="Unassembled WGS sequence"/>
</dbReference>
<gene>
    <name evidence="1" type="ORF">VAE063_950217</name>
</gene>
<sequence>MKDLIAEPAFSSLLFLSRVQVTYQPTQQLDDIASVLGPGTSNLRQGSKWSTDSKVGLQRFLQTEN</sequence>
<proteinExistence type="predicted"/>
<evidence type="ECO:0000313" key="2">
    <source>
        <dbReference type="Proteomes" id="UP001152658"/>
    </source>
</evidence>
<organism evidence="1 2">
    <name type="scientific">Vibrio aestuarianus</name>
    <dbReference type="NCBI Taxonomy" id="28171"/>
    <lineage>
        <taxon>Bacteria</taxon>
        <taxon>Pseudomonadati</taxon>
        <taxon>Pseudomonadota</taxon>
        <taxon>Gammaproteobacteria</taxon>
        <taxon>Vibrionales</taxon>
        <taxon>Vibrionaceae</taxon>
        <taxon>Vibrio</taxon>
    </lineage>
</organism>
<comment type="caution">
    <text evidence="1">The sequence shown here is derived from an EMBL/GenBank/DDBJ whole genome shotgun (WGS) entry which is preliminary data.</text>
</comment>
<evidence type="ECO:0000313" key="1">
    <source>
        <dbReference type="EMBL" id="CAH8234149.1"/>
    </source>
</evidence>
<accession>A0ABM9FSA2</accession>
<keyword evidence="2" id="KW-1185">Reference proteome</keyword>
<reference evidence="1" key="1">
    <citation type="submission" date="2022-06" db="EMBL/GenBank/DDBJ databases">
        <authorList>
            <person name="Goudenege D."/>
            <person name="Le Roux F."/>
        </authorList>
    </citation>
    <scope>NUCLEOTIDE SEQUENCE</scope>
    <source>
        <strain evidence="1">12-063</strain>
    </source>
</reference>
<dbReference type="EMBL" id="CALYLK010000136">
    <property type="protein sequence ID" value="CAH8234149.1"/>
    <property type="molecule type" value="Genomic_DNA"/>
</dbReference>
<protein>
    <submittedName>
        <fullName evidence="1">Uncharacterized protein</fullName>
    </submittedName>
</protein>
<name>A0ABM9FSA2_9VIBR</name>